<dbReference type="SUPFAM" id="SSF49373">
    <property type="entry name" value="Invasin/intimin cell-adhesion fragments"/>
    <property type="match status" value="1"/>
</dbReference>
<dbReference type="Gene3D" id="2.60.40.3710">
    <property type="match status" value="1"/>
</dbReference>
<sequence>MSRLCIFFVLIIAMTEVWIRTKAGFGMDDTSSDGLAWYFDNSVKSIFTTNGRAVNIPAQSNRLDEGCRSKLVCSSGSNGLITPVSDAAYTAYGKLPLYFIQNDGQMDERVKFYEKGSGHTMYFTEEGVYVMLIAANPSISPDERSPDEICPDFIGQAGRTQLSGLNSLNRSNNKSALSPQTLEMPDTSCSDSVPKHGQTEFVRATQSPAPNTAIISLSFIGANKHPKIVAEGLQKGKINYFIGNNPEEWRTNIPTYSAVVYKEIYDGIDIKFYGNNRHLEYDIIVRPGADPSQVRFAYKGGEDMRVNENGDMEIIVRNSSNGLNGLNCLNALNTEEKIIQKRPYVYQEIDGERVEIEGRFRVLSLDGKFIHGFHVTSYDTAHTLIIDPILEYSTYIGGNVSDLSYAIAVDSSGSAYITGYTQSSNFPVVGTITGYATNTDTFVTKIGTETPITLAYSTYIGGSNIDYGIGIAVDGSASAYITGYTYSSNFPRVGTSTGFAGGSYDAFVTRLGVSGDTLEYSSFIGGNGDDLGQGIAVDSSGSAYVVGYTTSANFPRVGTSTAKKSGEDVFVTRLGTGTPLALIYSTYIGGSGNEHGRGIAMDGSGSAYITGYTASSDFPVVGTSTSKKSGEDAFVTKLGTGTPLALIYSTYIGGSDNDYGRGIAVDGSGSAYITGYTQSNNFPRVGTTTGYATNTDAFVTKLSTETPLALIYSTYIGGSSSDASLGIAVDSFNSAYITGYTQSSDFPIVGTTTSNAGGSYDAFVTKLGTETPLALIYSTYIGGSGSDVVLGIAVNGSGSAYITGYTDSNDFPRVGTTTGHAGGSYDAFITKLAFTPGVTTGAASGVTTGDTTLSGVFNGFGLSTTAFFQYGIASGVYTGTSSTSSLTGSEGDVTEKTAISGLSAGTTYYYRAVANNVAGTSAGSEESFTTTSLSGGGGGETEKLTITSTNPSNGATGVSVTTSVSATFNMYVNGSTVTTETFKLSSESGEVGGYVATNGKTITFIPSEILSYNTEYTARVTKKIQAANFAGTTMESDYTWSFTTESEYAVTPTPVPSPVVSPMPSPVASPAPSPIASPMFTPPQTGRIAGQVTDAITDTGINGATVSLDTGEQAVTGTRQGQNGAYEFTNVAAGEHTVTASSTGYIQGAKAVLVTAGGTADGRIALAPLPPTPSPVTSPTPAPELCEATKLDAEPEVLKLRQNRKKRSGVVTVTVTGEEDCPSAKVEITAVIAKGKQRVSVSPSKAFTDANGRAKFTIKAKKGTTGKAKVRFEAGGLKDTVTVVVRK</sequence>
<evidence type="ECO:0008006" key="7">
    <source>
        <dbReference type="Google" id="ProtNLM"/>
    </source>
</evidence>
<dbReference type="InterPro" id="IPR010620">
    <property type="entry name" value="SBBP_repeat"/>
</dbReference>
<dbReference type="InterPro" id="IPR008964">
    <property type="entry name" value="Invasin/intimin_cell_adhesion"/>
</dbReference>
<keyword evidence="1" id="KW-0732">Signal</keyword>
<dbReference type="InterPro" id="IPR052918">
    <property type="entry name" value="Motility_Chemotaxis_Reg"/>
</dbReference>
<organism evidence="5 6">
    <name type="scientific">Candidatus Brocadia sinica JPN1</name>
    <dbReference type="NCBI Taxonomy" id="1197129"/>
    <lineage>
        <taxon>Bacteria</taxon>
        <taxon>Pseudomonadati</taxon>
        <taxon>Planctomycetota</taxon>
        <taxon>Candidatus Brocadiia</taxon>
        <taxon>Candidatus Brocadiales</taxon>
        <taxon>Candidatus Brocadiaceae</taxon>
        <taxon>Candidatus Brocadia</taxon>
    </lineage>
</organism>
<dbReference type="Pfam" id="PF06739">
    <property type="entry name" value="SBBP"/>
    <property type="match status" value="7"/>
</dbReference>
<evidence type="ECO:0000259" key="3">
    <source>
        <dbReference type="Pfam" id="PF13205"/>
    </source>
</evidence>
<feature type="compositionally biased region" description="Low complexity" evidence="2">
    <location>
        <begin position="164"/>
        <end position="178"/>
    </location>
</feature>
<name>A0ABQ0JU11_9BACT</name>
<evidence type="ECO:0000313" key="6">
    <source>
        <dbReference type="Proteomes" id="UP000032309"/>
    </source>
</evidence>
<feature type="domain" description="DUF7948" evidence="4">
    <location>
        <begin position="99"/>
        <end position="389"/>
    </location>
</feature>
<dbReference type="PANTHER" id="PTHR35580">
    <property type="entry name" value="CELL SURFACE GLYCOPROTEIN (S-LAYER PROTEIN)-LIKE PROTEIN"/>
    <property type="match status" value="1"/>
</dbReference>
<comment type="caution">
    <text evidence="5">The sequence shown here is derived from an EMBL/GenBank/DDBJ whole genome shotgun (WGS) entry which is preliminary data.</text>
</comment>
<dbReference type="InterPro" id="IPR013784">
    <property type="entry name" value="Carb-bd-like_fold"/>
</dbReference>
<dbReference type="Gene3D" id="2.60.40.1120">
    <property type="entry name" value="Carboxypeptidase-like, regulatory domain"/>
    <property type="match status" value="1"/>
</dbReference>
<dbReference type="Pfam" id="PF13620">
    <property type="entry name" value="CarboxypepD_reg"/>
    <property type="match status" value="1"/>
</dbReference>
<evidence type="ECO:0000256" key="2">
    <source>
        <dbReference type="SAM" id="MobiDB-lite"/>
    </source>
</evidence>
<dbReference type="Pfam" id="PF25778">
    <property type="entry name" value="DUF7948"/>
    <property type="match status" value="1"/>
</dbReference>
<reference evidence="6" key="1">
    <citation type="journal article" date="2015" name="Genome Announc.">
        <title>Draft Genome Sequence of an Anaerobic Ammonium-Oxidizing Bacterium, "Candidatus Brocadia sinica".</title>
        <authorList>
            <person name="Oshiki M."/>
            <person name="Shinyako-Hata K."/>
            <person name="Satoh H."/>
            <person name="Okabe S."/>
        </authorList>
    </citation>
    <scope>NUCLEOTIDE SEQUENCE [LARGE SCALE GENOMIC DNA]</scope>
    <source>
        <strain evidence="6">JPN1</strain>
    </source>
</reference>
<feature type="region of interest" description="Disordered" evidence="2">
    <location>
        <begin position="921"/>
        <end position="952"/>
    </location>
</feature>
<dbReference type="Pfam" id="PF13205">
    <property type="entry name" value="Big_5"/>
    <property type="match status" value="1"/>
</dbReference>
<dbReference type="InterPro" id="IPR032812">
    <property type="entry name" value="SbsA_Ig"/>
</dbReference>
<dbReference type="PANTHER" id="PTHR35580:SF1">
    <property type="entry name" value="PHYTASE-LIKE DOMAIN-CONTAINING PROTEIN"/>
    <property type="match status" value="1"/>
</dbReference>
<dbReference type="EMBL" id="BAFN01000001">
    <property type="protein sequence ID" value="GAN32176.1"/>
    <property type="molecule type" value="Genomic_DNA"/>
</dbReference>
<dbReference type="Proteomes" id="UP000032309">
    <property type="component" value="Unassembled WGS sequence"/>
</dbReference>
<dbReference type="InterPro" id="IPR057708">
    <property type="entry name" value="DUF7948"/>
</dbReference>
<evidence type="ECO:0000256" key="1">
    <source>
        <dbReference type="ARBA" id="ARBA00022729"/>
    </source>
</evidence>
<accession>A0ABQ0JU11</accession>
<feature type="region of interest" description="Disordered" evidence="2">
    <location>
        <begin position="164"/>
        <end position="195"/>
    </location>
</feature>
<feature type="domain" description="SbsA Ig-like" evidence="3">
    <location>
        <begin position="941"/>
        <end position="1044"/>
    </location>
</feature>
<evidence type="ECO:0000259" key="4">
    <source>
        <dbReference type="Pfam" id="PF25778"/>
    </source>
</evidence>
<dbReference type="SUPFAM" id="SSF49452">
    <property type="entry name" value="Starch-binding domain-like"/>
    <property type="match status" value="1"/>
</dbReference>
<dbReference type="RefSeq" id="WP_052562330.1">
    <property type="nucleotide sequence ID" value="NZ_BAFN01000001.1"/>
</dbReference>
<keyword evidence="6" id="KW-1185">Reference proteome</keyword>
<proteinExistence type="predicted"/>
<gene>
    <name evidence="5" type="ORF">BROSI_A0688</name>
</gene>
<protein>
    <recommendedName>
        <fullName evidence="7">SbsA Ig-like domain-containing protein</fullName>
    </recommendedName>
</protein>
<evidence type="ECO:0000313" key="5">
    <source>
        <dbReference type="EMBL" id="GAN32176.1"/>
    </source>
</evidence>
<feature type="compositionally biased region" description="Low complexity" evidence="2">
    <location>
        <begin position="923"/>
        <end position="933"/>
    </location>
</feature>